<feature type="compositionally biased region" description="Basic and acidic residues" evidence="1">
    <location>
        <begin position="1116"/>
        <end position="1134"/>
    </location>
</feature>
<feature type="region of interest" description="Disordered" evidence="1">
    <location>
        <begin position="590"/>
        <end position="623"/>
    </location>
</feature>
<feature type="compositionally biased region" description="Low complexity" evidence="1">
    <location>
        <begin position="591"/>
        <end position="615"/>
    </location>
</feature>
<feature type="compositionally biased region" description="Basic residues" evidence="1">
    <location>
        <begin position="99"/>
        <end position="108"/>
    </location>
</feature>
<feature type="compositionally biased region" description="Low complexity" evidence="1">
    <location>
        <begin position="832"/>
        <end position="850"/>
    </location>
</feature>
<evidence type="ECO:0000256" key="1">
    <source>
        <dbReference type="SAM" id="MobiDB-lite"/>
    </source>
</evidence>
<feature type="region of interest" description="Disordered" evidence="1">
    <location>
        <begin position="303"/>
        <end position="335"/>
    </location>
</feature>
<reference evidence="2 3" key="1">
    <citation type="journal article" date="2015" name="Front. Microbiol.">
        <title>Genome sequence of the plant growth promoting endophytic yeast Rhodotorula graminis WP1.</title>
        <authorList>
            <person name="Firrincieli A."/>
            <person name="Otillar R."/>
            <person name="Salamov A."/>
            <person name="Schmutz J."/>
            <person name="Khan Z."/>
            <person name="Redman R.S."/>
            <person name="Fleck N.D."/>
            <person name="Lindquist E."/>
            <person name="Grigoriev I.V."/>
            <person name="Doty S.L."/>
        </authorList>
    </citation>
    <scope>NUCLEOTIDE SEQUENCE [LARGE SCALE GENOMIC DNA]</scope>
    <source>
        <strain evidence="2 3">WP1</strain>
    </source>
</reference>
<feature type="region of interest" description="Disordered" evidence="1">
    <location>
        <begin position="828"/>
        <end position="870"/>
    </location>
</feature>
<accession>A0A0P9EIL0</accession>
<gene>
    <name evidence="2" type="ORF">RHOBADRAFT_45775</name>
</gene>
<feature type="compositionally biased region" description="Basic and acidic residues" evidence="1">
    <location>
        <begin position="697"/>
        <end position="709"/>
    </location>
</feature>
<feature type="region of interest" description="Disordered" evidence="1">
    <location>
        <begin position="180"/>
        <end position="205"/>
    </location>
</feature>
<proteinExistence type="predicted"/>
<organism evidence="2 3">
    <name type="scientific">Rhodotorula graminis (strain WP1)</name>
    <dbReference type="NCBI Taxonomy" id="578459"/>
    <lineage>
        <taxon>Eukaryota</taxon>
        <taxon>Fungi</taxon>
        <taxon>Dikarya</taxon>
        <taxon>Basidiomycota</taxon>
        <taxon>Pucciniomycotina</taxon>
        <taxon>Microbotryomycetes</taxon>
        <taxon>Sporidiobolales</taxon>
        <taxon>Sporidiobolaceae</taxon>
        <taxon>Rhodotorula</taxon>
    </lineage>
</organism>
<evidence type="ECO:0000313" key="3">
    <source>
        <dbReference type="Proteomes" id="UP000053890"/>
    </source>
</evidence>
<feature type="compositionally biased region" description="Low complexity" evidence="1">
    <location>
        <begin position="182"/>
        <end position="197"/>
    </location>
</feature>
<feature type="region of interest" description="Disordered" evidence="1">
    <location>
        <begin position="697"/>
        <end position="780"/>
    </location>
</feature>
<feature type="region of interest" description="Disordered" evidence="1">
    <location>
        <begin position="360"/>
        <end position="390"/>
    </location>
</feature>
<dbReference type="AlphaFoldDB" id="A0A0P9EIL0"/>
<dbReference type="STRING" id="578459.A0A0P9EIL0"/>
<evidence type="ECO:0000313" key="2">
    <source>
        <dbReference type="EMBL" id="KPV73208.1"/>
    </source>
</evidence>
<dbReference type="GeneID" id="28975111"/>
<feature type="compositionally biased region" description="Gly residues" evidence="1">
    <location>
        <begin position="1100"/>
        <end position="1110"/>
    </location>
</feature>
<dbReference type="RefSeq" id="XP_018269257.1">
    <property type="nucleotide sequence ID" value="XM_018414663.1"/>
</dbReference>
<name>A0A0P9EIL0_RHOGW</name>
<feature type="compositionally biased region" description="Low complexity" evidence="1">
    <location>
        <begin position="535"/>
        <end position="557"/>
    </location>
</feature>
<dbReference type="Proteomes" id="UP000053890">
    <property type="component" value="Unassembled WGS sequence"/>
</dbReference>
<feature type="compositionally biased region" description="Basic and acidic residues" evidence="1">
    <location>
        <begin position="717"/>
        <end position="738"/>
    </location>
</feature>
<dbReference type="EMBL" id="KQ474083">
    <property type="protein sequence ID" value="KPV73208.1"/>
    <property type="molecule type" value="Genomic_DNA"/>
</dbReference>
<feature type="region of interest" description="Disordered" evidence="1">
    <location>
        <begin position="522"/>
        <end position="557"/>
    </location>
</feature>
<feature type="region of interest" description="Disordered" evidence="1">
    <location>
        <begin position="1089"/>
        <end position="1134"/>
    </location>
</feature>
<sequence length="1134" mass="120327">MHLLASVALCALVLAVTLRFLAPALLHLFLFPPHLRISHLTLSSIRGVRLTTGHGIRIDVDCVTFARARGDERDRGAWAVLRVEGVNVVVPLEALSRSRAPKSKRSSHHPPPPSPAAHIKAAPPHPPSPPRRRRPHPLLALATRLVPHLAHRFALRVSPVRISLGGDGNGPTLEASLVAGVSSSHRPARAAAPSPSRSRTHAHAHAHALGIGAHELSAWVRIAGVSLVDGPASPGSASAAVEHERRKPALELPGAIELRAALELARGRWEPREGGLEVTLAPVGGRCSDAAADELEAGACGASEVGGELNGRDKKAREGGRRRHAPERRAQDDAEAHEGALLLRVQELESVLDRVKTALDDVKAQQGPPLERADSPDGADLEAASAQRAKAARARKMPRLLGSVDLALPPVVLAAHYAAPSSSPADAANAAESKARPSTMSLALALRGARVQMRRGAACKEHEGWIAQGEEAWSVGAEWAEVEGRMRMGQLVDEDRDELLTGPSATKALSLGASRIDLSSTWIPSSSSAPPPPNSSTSTADSSAASAPSTAPPRNHNDPLVVVEGLLGPLRAHAAFETLAAAVRILHSRPARASAPRTAASSRPASASPSSSPSAGDRPTSRRVFGLPRVVGALTLSGIELRLQGPVLAPSEPDPARLAAPDPDDPFFRSWASPELLCVSAPRVRCAFGAQWDERSVRRSEVERRAADRARRHHRGVERERAKRSSQREEDRDRERSRSRSRSKSRVVPDERPGMRRTATSALEDELGVPPPPALSEDYSRRRIKPLKVAPNLNKDLDQFSFEYATRLSVTADTLNVFILASNHEEHEHESASAYDSDDSTASAPSTAAADDGDARQPRMRRRSTYGMPALPSDPVRLDILALGPLELTSAVRALGDESLDDAAGTHLVPWVDAATCRGEHGVLLETIQIDLWRPVVMGCVRDLASALMASKRSLASPTSAPASDAPARPSSAIRPLVDLLPADQNLYIALASFDLRIAGADPKADPHSCRGVALHTGPLVLQYLMQSAHEPGSAGDYAARAALRLAEDVRIEANASANPDTPGLGPPPVALAKVSLHGWSVDPVVDARASRGRRRRGVGKYGGGGGGAAGQAQRGGDEHAQHGPDWELRGRAV</sequence>
<feature type="region of interest" description="Disordered" evidence="1">
    <location>
        <begin position="97"/>
        <end position="135"/>
    </location>
</feature>
<keyword evidence="3" id="KW-1185">Reference proteome</keyword>
<protein>
    <submittedName>
        <fullName evidence="2">Uncharacterized protein</fullName>
    </submittedName>
</protein>
<feature type="compositionally biased region" description="Basic and acidic residues" evidence="1">
    <location>
        <begin position="310"/>
        <end position="319"/>
    </location>
</feature>